<dbReference type="PANTHER" id="PTHR10579">
    <property type="entry name" value="CALCIUM-ACTIVATED CHLORIDE CHANNEL REGULATOR"/>
    <property type="match status" value="1"/>
</dbReference>
<sequence>MIKVSYHFDNQTIPKNVSNEEQRFVLLRLQSEVEVPRTKLNLCFVLDKSGSMDGAPIENLKRAVKDVVDLMEEEDRVSVILFDSEARVLISNSPLDRKKEIKNRIEEIDALGGTCIDEGLEKGIEQIEVFKEKEYVNWLILLTDGKNEHGDDEKCLYLAKEARKRSISITALGLGKYWDPTLLEKIADFSSGRMFYLENPEDLRERFKKELQMLKNIAFKDLVLKVKLTPIARFSELNPGFVVTPQIQRVEPLWNGEEWEFEVGNMSRNSEKLVLLHMFLKAPPHPYINKVAEMTLQYKDLNGKTSNTESHTLIIEATELYSPQINQEVREVIDRVSVYLQQQIVESLLEENKPNEALTVLQTMEHTVMKLEDEELKGLIEENIEKIKEEGTISEDLRLKTKVQTKMVMEE</sequence>
<protein>
    <submittedName>
        <fullName evidence="2">VWA domain-containing protein</fullName>
    </submittedName>
</protein>
<dbReference type="InterPro" id="IPR051266">
    <property type="entry name" value="CLCR"/>
</dbReference>
<dbReference type="Proteomes" id="UP000886381">
    <property type="component" value="Unassembled WGS sequence"/>
</dbReference>
<reference evidence="2" key="1">
    <citation type="journal article" date="2020" name="mSystems">
        <title>Genome- and Community-Level Interaction Insights into Carbon Utilization and Element Cycling Functions of Hydrothermarchaeota in Hydrothermal Sediment.</title>
        <authorList>
            <person name="Zhou Z."/>
            <person name="Liu Y."/>
            <person name="Xu W."/>
            <person name="Pan J."/>
            <person name="Luo Z.H."/>
            <person name="Li M."/>
        </authorList>
    </citation>
    <scope>NUCLEOTIDE SEQUENCE [LARGE SCALE GENOMIC DNA]</scope>
    <source>
        <strain evidence="2">HyVt-28</strain>
    </source>
</reference>
<dbReference type="Gene3D" id="3.40.50.410">
    <property type="entry name" value="von Willebrand factor, type A domain"/>
    <property type="match status" value="1"/>
</dbReference>
<dbReference type="InterPro" id="IPR002035">
    <property type="entry name" value="VWF_A"/>
</dbReference>
<name>A0A7V0LVB4_UNCW3</name>
<proteinExistence type="predicted"/>
<organism evidence="2">
    <name type="scientific">candidate division WOR-3 bacterium</name>
    <dbReference type="NCBI Taxonomy" id="2052148"/>
    <lineage>
        <taxon>Bacteria</taxon>
        <taxon>Bacteria division WOR-3</taxon>
    </lineage>
</organism>
<feature type="domain" description="VWFA" evidence="1">
    <location>
        <begin position="41"/>
        <end position="211"/>
    </location>
</feature>
<dbReference type="SUPFAM" id="SSF53300">
    <property type="entry name" value="vWA-like"/>
    <property type="match status" value="1"/>
</dbReference>
<comment type="caution">
    <text evidence="2">The sequence shown here is derived from an EMBL/GenBank/DDBJ whole genome shotgun (WGS) entry which is preliminary data.</text>
</comment>
<evidence type="ECO:0000313" key="2">
    <source>
        <dbReference type="EMBL" id="HDL60480.1"/>
    </source>
</evidence>
<dbReference type="SMART" id="SM00327">
    <property type="entry name" value="VWA"/>
    <property type="match status" value="1"/>
</dbReference>
<gene>
    <name evidence="2" type="ORF">ENH14_03385</name>
</gene>
<accession>A0A7V0LVB4</accession>
<dbReference type="InterPro" id="IPR036465">
    <property type="entry name" value="vWFA_dom_sf"/>
</dbReference>
<dbReference type="PROSITE" id="PS50234">
    <property type="entry name" value="VWFA"/>
    <property type="match status" value="1"/>
</dbReference>
<dbReference type="Pfam" id="PF00092">
    <property type="entry name" value="VWA"/>
    <property type="match status" value="1"/>
</dbReference>
<dbReference type="EMBL" id="DRDR01000145">
    <property type="protein sequence ID" value="HDL60480.1"/>
    <property type="molecule type" value="Genomic_DNA"/>
</dbReference>
<dbReference type="PANTHER" id="PTHR10579:SF43">
    <property type="entry name" value="ZINC FINGER (C3HC4-TYPE RING FINGER) FAMILY PROTEIN"/>
    <property type="match status" value="1"/>
</dbReference>
<dbReference type="AlphaFoldDB" id="A0A7V0LVB4"/>
<evidence type="ECO:0000259" key="1">
    <source>
        <dbReference type="PROSITE" id="PS50234"/>
    </source>
</evidence>